<keyword evidence="2" id="KW-1185">Reference proteome</keyword>
<accession>A0A8J2PDD1</accession>
<gene>
    <name evidence="1" type="ORF">AFUS01_LOCUS27980</name>
</gene>
<reference evidence="1" key="1">
    <citation type="submission" date="2021-06" db="EMBL/GenBank/DDBJ databases">
        <authorList>
            <person name="Hodson N. C."/>
            <person name="Mongue J. A."/>
            <person name="Jaron S. K."/>
        </authorList>
    </citation>
    <scope>NUCLEOTIDE SEQUENCE</scope>
</reference>
<dbReference type="Proteomes" id="UP000708208">
    <property type="component" value="Unassembled WGS sequence"/>
</dbReference>
<comment type="caution">
    <text evidence="1">The sequence shown here is derived from an EMBL/GenBank/DDBJ whole genome shotgun (WGS) entry which is preliminary data.</text>
</comment>
<protein>
    <submittedName>
        <fullName evidence="1">Uncharacterized protein</fullName>
    </submittedName>
</protein>
<sequence length="13" mass="1385">KIETVAQLSTTHG</sequence>
<evidence type="ECO:0000313" key="1">
    <source>
        <dbReference type="EMBL" id="CAG7817408.1"/>
    </source>
</evidence>
<name>A0A8J2PDD1_9HEXA</name>
<organism evidence="1 2">
    <name type="scientific">Allacma fusca</name>
    <dbReference type="NCBI Taxonomy" id="39272"/>
    <lineage>
        <taxon>Eukaryota</taxon>
        <taxon>Metazoa</taxon>
        <taxon>Ecdysozoa</taxon>
        <taxon>Arthropoda</taxon>
        <taxon>Hexapoda</taxon>
        <taxon>Collembola</taxon>
        <taxon>Symphypleona</taxon>
        <taxon>Sminthuridae</taxon>
        <taxon>Allacma</taxon>
    </lineage>
</organism>
<proteinExistence type="predicted"/>
<evidence type="ECO:0000313" key="2">
    <source>
        <dbReference type="Proteomes" id="UP000708208"/>
    </source>
</evidence>
<feature type="non-terminal residue" evidence="1">
    <location>
        <position position="1"/>
    </location>
</feature>
<dbReference type="EMBL" id="CAJVCH010393375">
    <property type="protein sequence ID" value="CAG7817408.1"/>
    <property type="molecule type" value="Genomic_DNA"/>
</dbReference>